<dbReference type="STRING" id="123899.SAMEA3906487_00133"/>
<dbReference type="InterPro" id="IPR016181">
    <property type="entry name" value="Acyl_CoA_acyltransferase"/>
</dbReference>
<dbReference type="AlphaFoldDB" id="A0A157S6Y5"/>
<proteinExistence type="predicted"/>
<dbReference type="GO" id="GO:0016747">
    <property type="term" value="F:acyltransferase activity, transferring groups other than amino-acyl groups"/>
    <property type="evidence" value="ECO:0007669"/>
    <property type="project" value="InterPro"/>
</dbReference>
<evidence type="ECO:0000313" key="3">
    <source>
        <dbReference type="Proteomes" id="UP000076825"/>
    </source>
</evidence>
<keyword evidence="3" id="KW-1185">Reference proteome</keyword>
<dbReference type="KEGG" id="btrm:SAMEA390648700133"/>
<evidence type="ECO:0000259" key="1">
    <source>
        <dbReference type="PROSITE" id="PS51186"/>
    </source>
</evidence>
<sequence length="141" mass="15545">MRIVRLQAEHVQAVQLQDAQAFALPMIDVEHARQLASAQGVAWSALDGGRVIACAGIVQAHAQRGMAWALFSGAALQKFKLIHRVTRDVVNSAPWRRIEMTVDVNHAAAVAWAERLGFQREGLMRAATLDGRDCFLYAKVK</sequence>
<protein>
    <recommendedName>
        <fullName evidence="1">N-acetyltransferase domain-containing protein</fullName>
    </recommendedName>
</protein>
<dbReference type="InterPro" id="IPR000182">
    <property type="entry name" value="GNAT_dom"/>
</dbReference>
<dbReference type="Proteomes" id="UP000076825">
    <property type="component" value="Chromosome 1"/>
</dbReference>
<feature type="domain" description="N-acetyltransferase" evidence="1">
    <location>
        <begin position="1"/>
        <end position="141"/>
    </location>
</feature>
<dbReference type="Gene3D" id="3.40.630.30">
    <property type="match status" value="1"/>
</dbReference>
<dbReference type="PATRIC" id="fig|123899.6.peg.122"/>
<name>A0A157S6Y5_9BORD</name>
<reference evidence="2 3" key="1">
    <citation type="submission" date="2016-04" db="EMBL/GenBank/DDBJ databases">
        <authorList>
            <consortium name="Pathogen Informatics"/>
        </authorList>
    </citation>
    <scope>NUCLEOTIDE SEQUENCE [LARGE SCALE GENOMIC DNA]</scope>
    <source>
        <strain evidence="2 3">H044680328</strain>
    </source>
</reference>
<dbReference type="EMBL" id="LT546645">
    <property type="protein sequence ID" value="SAI66177.1"/>
    <property type="molecule type" value="Genomic_DNA"/>
</dbReference>
<organism evidence="2 3">
    <name type="scientific">Bordetella trematum</name>
    <dbReference type="NCBI Taxonomy" id="123899"/>
    <lineage>
        <taxon>Bacteria</taxon>
        <taxon>Pseudomonadati</taxon>
        <taxon>Pseudomonadota</taxon>
        <taxon>Betaproteobacteria</taxon>
        <taxon>Burkholderiales</taxon>
        <taxon>Alcaligenaceae</taxon>
        <taxon>Bordetella</taxon>
    </lineage>
</organism>
<gene>
    <name evidence="2" type="ORF">SAMEA3906487_00133</name>
</gene>
<dbReference type="PROSITE" id="PS51186">
    <property type="entry name" value="GNAT"/>
    <property type="match status" value="1"/>
</dbReference>
<evidence type="ECO:0000313" key="2">
    <source>
        <dbReference type="EMBL" id="SAI66177.1"/>
    </source>
</evidence>
<accession>A0A157S6Y5</accession>
<dbReference type="SUPFAM" id="SSF55729">
    <property type="entry name" value="Acyl-CoA N-acyltransferases (Nat)"/>
    <property type="match status" value="1"/>
</dbReference>